<organism evidence="1 2">
    <name type="scientific">Dendrobium catenatum</name>
    <dbReference type="NCBI Taxonomy" id="906689"/>
    <lineage>
        <taxon>Eukaryota</taxon>
        <taxon>Viridiplantae</taxon>
        <taxon>Streptophyta</taxon>
        <taxon>Embryophyta</taxon>
        <taxon>Tracheophyta</taxon>
        <taxon>Spermatophyta</taxon>
        <taxon>Magnoliopsida</taxon>
        <taxon>Liliopsida</taxon>
        <taxon>Asparagales</taxon>
        <taxon>Orchidaceae</taxon>
        <taxon>Epidendroideae</taxon>
        <taxon>Malaxideae</taxon>
        <taxon>Dendrobiinae</taxon>
        <taxon>Dendrobium</taxon>
    </lineage>
</organism>
<evidence type="ECO:0000313" key="2">
    <source>
        <dbReference type="Proteomes" id="UP000233837"/>
    </source>
</evidence>
<accession>A0A2I0VG86</accession>
<dbReference type="AlphaFoldDB" id="A0A2I0VG86"/>
<proteinExistence type="predicted"/>
<dbReference type="PANTHER" id="PTHR36766:SF40">
    <property type="entry name" value="DISEASE RESISTANCE PROTEIN RGA3"/>
    <property type="match status" value="1"/>
</dbReference>
<sequence length="146" mass="16627">MQTTNNCHLMLSDLQISDPSVLLMEPLRSIGSLKKLTINYNDGVVSFLNEAEQWFLRVSSSLSELNIWYLASSESLPSSLESLSSLQKLSIYDVPMLRELPNLPPSLRSLTIIDCHPELKERYRKDGGSDWHKIAHIPHIIISPRR</sequence>
<keyword evidence="2" id="KW-1185">Reference proteome</keyword>
<protein>
    <submittedName>
        <fullName evidence="1">Disease resistance protein RGA3</fullName>
    </submittedName>
</protein>
<dbReference type="Proteomes" id="UP000233837">
    <property type="component" value="Unassembled WGS sequence"/>
</dbReference>
<dbReference type="SUPFAM" id="SSF52047">
    <property type="entry name" value="RNI-like"/>
    <property type="match status" value="1"/>
</dbReference>
<dbReference type="InterPro" id="IPR032675">
    <property type="entry name" value="LRR_dom_sf"/>
</dbReference>
<evidence type="ECO:0000313" key="1">
    <source>
        <dbReference type="EMBL" id="PKU62427.1"/>
    </source>
</evidence>
<gene>
    <name evidence="1" type="primary">RGA3</name>
    <name evidence="1" type="ORF">MA16_Dca028632</name>
</gene>
<dbReference type="PANTHER" id="PTHR36766">
    <property type="entry name" value="PLANT BROAD-SPECTRUM MILDEW RESISTANCE PROTEIN RPW8"/>
    <property type="match status" value="1"/>
</dbReference>
<dbReference type="EMBL" id="KZ504400">
    <property type="protein sequence ID" value="PKU62427.1"/>
    <property type="molecule type" value="Genomic_DNA"/>
</dbReference>
<name>A0A2I0VG86_9ASPA</name>
<reference evidence="1 2" key="1">
    <citation type="journal article" date="2016" name="Sci. Rep.">
        <title>The Dendrobium catenatum Lindl. genome sequence provides insights into polysaccharide synthase, floral development and adaptive evolution.</title>
        <authorList>
            <person name="Zhang G.Q."/>
            <person name="Xu Q."/>
            <person name="Bian C."/>
            <person name="Tsai W.C."/>
            <person name="Yeh C.M."/>
            <person name="Liu K.W."/>
            <person name="Yoshida K."/>
            <person name="Zhang L.S."/>
            <person name="Chang S.B."/>
            <person name="Chen F."/>
            <person name="Shi Y."/>
            <person name="Su Y.Y."/>
            <person name="Zhang Y.Q."/>
            <person name="Chen L.J."/>
            <person name="Yin Y."/>
            <person name="Lin M."/>
            <person name="Huang H."/>
            <person name="Deng H."/>
            <person name="Wang Z.W."/>
            <person name="Zhu S.L."/>
            <person name="Zhao X."/>
            <person name="Deng C."/>
            <person name="Niu S.C."/>
            <person name="Huang J."/>
            <person name="Wang M."/>
            <person name="Liu G.H."/>
            <person name="Yang H.J."/>
            <person name="Xiao X.J."/>
            <person name="Hsiao Y.Y."/>
            <person name="Wu W.L."/>
            <person name="Chen Y.Y."/>
            <person name="Mitsuda N."/>
            <person name="Ohme-Takagi M."/>
            <person name="Luo Y.B."/>
            <person name="Van de Peer Y."/>
            <person name="Liu Z.J."/>
        </authorList>
    </citation>
    <scope>NUCLEOTIDE SEQUENCE [LARGE SCALE GENOMIC DNA]</scope>
    <source>
        <tissue evidence="1">The whole plant</tissue>
    </source>
</reference>
<dbReference type="Gene3D" id="3.80.10.10">
    <property type="entry name" value="Ribonuclease Inhibitor"/>
    <property type="match status" value="1"/>
</dbReference>
<reference evidence="1 2" key="2">
    <citation type="journal article" date="2017" name="Nature">
        <title>The Apostasia genome and the evolution of orchids.</title>
        <authorList>
            <person name="Zhang G.Q."/>
            <person name="Liu K.W."/>
            <person name="Li Z."/>
            <person name="Lohaus R."/>
            <person name="Hsiao Y.Y."/>
            <person name="Niu S.C."/>
            <person name="Wang J.Y."/>
            <person name="Lin Y.C."/>
            <person name="Xu Q."/>
            <person name="Chen L.J."/>
            <person name="Yoshida K."/>
            <person name="Fujiwara S."/>
            <person name="Wang Z.W."/>
            <person name="Zhang Y.Q."/>
            <person name="Mitsuda N."/>
            <person name="Wang M."/>
            <person name="Liu G.H."/>
            <person name="Pecoraro L."/>
            <person name="Huang H.X."/>
            <person name="Xiao X.J."/>
            <person name="Lin M."/>
            <person name="Wu X.Y."/>
            <person name="Wu W.L."/>
            <person name="Chen Y.Y."/>
            <person name="Chang S.B."/>
            <person name="Sakamoto S."/>
            <person name="Ohme-Takagi M."/>
            <person name="Yagi M."/>
            <person name="Zeng S.J."/>
            <person name="Shen C.Y."/>
            <person name="Yeh C.M."/>
            <person name="Luo Y.B."/>
            <person name="Tsai W.C."/>
            <person name="Van de Peer Y."/>
            <person name="Liu Z.J."/>
        </authorList>
    </citation>
    <scope>NUCLEOTIDE SEQUENCE [LARGE SCALE GENOMIC DNA]</scope>
    <source>
        <tissue evidence="1">The whole plant</tissue>
    </source>
</reference>